<dbReference type="EMBL" id="CAXAMM010002559">
    <property type="protein sequence ID" value="CAK8996638.1"/>
    <property type="molecule type" value="Genomic_DNA"/>
</dbReference>
<name>A0ABP0I2Z2_9DINO</name>
<dbReference type="GO" id="GO:0016301">
    <property type="term" value="F:kinase activity"/>
    <property type="evidence" value="ECO:0007669"/>
    <property type="project" value="UniProtKB-KW"/>
</dbReference>
<gene>
    <name evidence="1" type="ORF">SCF082_LOCUS4880</name>
</gene>
<evidence type="ECO:0000313" key="1">
    <source>
        <dbReference type="EMBL" id="CAK8996638.1"/>
    </source>
</evidence>
<proteinExistence type="predicted"/>
<accession>A0ABP0I2Z2</accession>
<keyword evidence="2" id="KW-1185">Reference proteome</keyword>
<organism evidence="1 2">
    <name type="scientific">Durusdinium trenchii</name>
    <dbReference type="NCBI Taxonomy" id="1381693"/>
    <lineage>
        <taxon>Eukaryota</taxon>
        <taxon>Sar</taxon>
        <taxon>Alveolata</taxon>
        <taxon>Dinophyceae</taxon>
        <taxon>Suessiales</taxon>
        <taxon>Symbiodiniaceae</taxon>
        <taxon>Durusdinium</taxon>
    </lineage>
</organism>
<evidence type="ECO:0000313" key="2">
    <source>
        <dbReference type="Proteomes" id="UP001642464"/>
    </source>
</evidence>
<keyword evidence="1" id="KW-0808">Transferase</keyword>
<reference evidence="1 2" key="1">
    <citation type="submission" date="2024-02" db="EMBL/GenBank/DDBJ databases">
        <authorList>
            <person name="Chen Y."/>
            <person name="Shah S."/>
            <person name="Dougan E. K."/>
            <person name="Thang M."/>
            <person name="Chan C."/>
        </authorList>
    </citation>
    <scope>NUCLEOTIDE SEQUENCE [LARGE SCALE GENOMIC DNA]</scope>
</reference>
<keyword evidence="1" id="KW-0418">Kinase</keyword>
<sequence length="258" mass="28712">MDFGSLTNLTGLTEEEEASQTIKIFDEPFMRSWDAGPDGPKALLDASFAESWNALSFSRSTTKADTGSIDLKKSLEAVGELTVELDQLFEEMGKQSTVLKVGQRAECRLAAGLTRRLEICISGEEVSDIRMACRLDEAWHLPDARDALNSEDDGRLPPEPFSLGLCDTARQALDEGPYREWREPEFYHSVAFTTDSNSFFVNLLAKKDCHVVFISKVIAKTTTSKTKLSNSADSGFGGWMSQDMQKLMTKVEPQEMCR</sequence>
<protein>
    <submittedName>
        <fullName evidence="1">Serine/threonine-protein kinase nek3</fullName>
    </submittedName>
</protein>
<comment type="caution">
    <text evidence="1">The sequence shown here is derived from an EMBL/GenBank/DDBJ whole genome shotgun (WGS) entry which is preliminary data.</text>
</comment>
<dbReference type="Proteomes" id="UP001642464">
    <property type="component" value="Unassembled WGS sequence"/>
</dbReference>